<keyword evidence="2" id="KW-1185">Reference proteome</keyword>
<evidence type="ECO:0000313" key="2">
    <source>
        <dbReference type="Proteomes" id="UP001642409"/>
    </source>
</evidence>
<comment type="caution">
    <text evidence="1">The sequence shown here is derived from an EMBL/GenBank/DDBJ whole genome shotgun (WGS) entry which is preliminary data.</text>
</comment>
<proteinExistence type="predicted"/>
<accession>A0ABP1HM06</accession>
<sequence length="152" mass="17936">MERLPLFNPEGSLTAAQHFELEILPSATDLAETHLMKWDAARNEKRNRMNPSSITLNKAGISAMPLQLQRRNAKPNRAVQHIEYFQILVYIFDYVDGTTRKYYILQFKQILYYSRVIIFQIIQFVLIRHIDYVTKLVTSKVILYSITYLSYE</sequence>
<gene>
    <name evidence="1" type="ORF">HINF_LOCUS15268</name>
</gene>
<organism evidence="1 2">
    <name type="scientific">Hexamita inflata</name>
    <dbReference type="NCBI Taxonomy" id="28002"/>
    <lineage>
        <taxon>Eukaryota</taxon>
        <taxon>Metamonada</taxon>
        <taxon>Diplomonadida</taxon>
        <taxon>Hexamitidae</taxon>
        <taxon>Hexamitinae</taxon>
        <taxon>Hexamita</taxon>
    </lineage>
</organism>
<protein>
    <submittedName>
        <fullName evidence="1">Hypothetical_protein</fullName>
    </submittedName>
</protein>
<dbReference type="EMBL" id="CAXDID020000036">
    <property type="protein sequence ID" value="CAL5997479.1"/>
    <property type="molecule type" value="Genomic_DNA"/>
</dbReference>
<name>A0ABP1HM06_9EUKA</name>
<evidence type="ECO:0000313" key="1">
    <source>
        <dbReference type="EMBL" id="CAL5997479.1"/>
    </source>
</evidence>
<reference evidence="1 2" key="1">
    <citation type="submission" date="2024-07" db="EMBL/GenBank/DDBJ databases">
        <authorList>
            <person name="Akdeniz Z."/>
        </authorList>
    </citation>
    <scope>NUCLEOTIDE SEQUENCE [LARGE SCALE GENOMIC DNA]</scope>
</reference>
<dbReference type="Proteomes" id="UP001642409">
    <property type="component" value="Unassembled WGS sequence"/>
</dbReference>